<dbReference type="RefSeq" id="WP_017050261.1">
    <property type="nucleotide sequence ID" value="NZ_JAKNBA010000050.1"/>
</dbReference>
<protein>
    <recommendedName>
        <fullName evidence="2">Peptide deformylase</fullName>
        <shortName evidence="2">PDF</shortName>
        <ecNumber evidence="2">3.5.1.88</ecNumber>
    </recommendedName>
    <alternativeName>
        <fullName evidence="2">Polypeptide deformylase</fullName>
    </alternativeName>
</protein>
<name>A0A9X4F150_9VIBR</name>
<dbReference type="NCBIfam" id="TIGR00079">
    <property type="entry name" value="pept_deformyl"/>
    <property type="match status" value="1"/>
</dbReference>
<feature type="active site" evidence="2">
    <location>
        <position position="134"/>
    </location>
</feature>
<keyword evidence="2" id="KW-0408">Iron</keyword>
<keyword evidence="2" id="KW-0648">Protein biosynthesis</keyword>
<comment type="caution">
    <text evidence="3">The sequence shown here is derived from an EMBL/GenBank/DDBJ whole genome shotgun (WGS) entry which is preliminary data.</text>
</comment>
<comment type="similarity">
    <text evidence="1 2">Belongs to the polypeptide deformylase family.</text>
</comment>
<proteinExistence type="inferred from homology"/>
<dbReference type="Pfam" id="PF01327">
    <property type="entry name" value="Pep_deformylase"/>
    <property type="match status" value="1"/>
</dbReference>
<dbReference type="EC" id="3.5.1.88" evidence="2"/>
<gene>
    <name evidence="2 3" type="primary">def</name>
    <name evidence="3" type="ORF">L9W94_18155</name>
</gene>
<dbReference type="GO" id="GO:0046872">
    <property type="term" value="F:metal ion binding"/>
    <property type="evidence" value="ECO:0007669"/>
    <property type="project" value="UniProtKB-KW"/>
</dbReference>
<dbReference type="SUPFAM" id="SSF56420">
    <property type="entry name" value="Peptide deformylase"/>
    <property type="match status" value="1"/>
</dbReference>
<dbReference type="EMBL" id="JAKNBA010000050">
    <property type="protein sequence ID" value="MDE1244023.1"/>
    <property type="molecule type" value="Genomic_DNA"/>
</dbReference>
<keyword evidence="2" id="KW-0479">Metal-binding</keyword>
<dbReference type="PANTHER" id="PTHR10458">
    <property type="entry name" value="PEPTIDE DEFORMYLASE"/>
    <property type="match status" value="1"/>
</dbReference>
<dbReference type="NCBIfam" id="NF001159">
    <property type="entry name" value="PRK00150.1-3"/>
    <property type="match status" value="1"/>
</dbReference>
<evidence type="ECO:0000256" key="1">
    <source>
        <dbReference type="ARBA" id="ARBA00010759"/>
    </source>
</evidence>
<dbReference type="GO" id="GO:0006412">
    <property type="term" value="P:translation"/>
    <property type="evidence" value="ECO:0007669"/>
    <property type="project" value="UniProtKB-UniRule"/>
</dbReference>
<dbReference type="GO" id="GO:0042586">
    <property type="term" value="F:peptide deformylase activity"/>
    <property type="evidence" value="ECO:0007669"/>
    <property type="project" value="UniProtKB-UniRule"/>
</dbReference>
<evidence type="ECO:0000256" key="2">
    <source>
        <dbReference type="HAMAP-Rule" id="MF_00163"/>
    </source>
</evidence>
<sequence>MAIRPIIEVPDDRLRVTYQSVDDVSTVQTLIDDMLDTLYDTDNGIGLAAAQVGHSEAVLIIDISASRDQPLIMINPQIIEHEGMIDSEEGCLSVPGVYAKVQRHQRVKVQALNRQGEAFTIEDDDYLAIVMQHEIDHLHGKIFIDYLSPLKRKMAMKKIKKFQRAQVTAA</sequence>
<dbReference type="HAMAP" id="MF_00163">
    <property type="entry name" value="Pep_deformylase"/>
    <property type="match status" value="1"/>
</dbReference>
<evidence type="ECO:0000313" key="4">
    <source>
        <dbReference type="Proteomes" id="UP001140979"/>
    </source>
</evidence>
<keyword evidence="2 3" id="KW-0378">Hydrolase</keyword>
<organism evidence="3 4">
    <name type="scientific">Vibrio aestuarianus</name>
    <dbReference type="NCBI Taxonomy" id="28171"/>
    <lineage>
        <taxon>Bacteria</taxon>
        <taxon>Pseudomonadati</taxon>
        <taxon>Pseudomonadota</taxon>
        <taxon>Gammaproteobacteria</taxon>
        <taxon>Vibrionales</taxon>
        <taxon>Vibrionaceae</taxon>
        <taxon>Vibrio</taxon>
    </lineage>
</organism>
<reference evidence="3" key="1">
    <citation type="submission" date="2022-02" db="EMBL/GenBank/DDBJ databases">
        <title>Emergence and expansion in Europe of a Vibrio aestuarianus clonal complex pathogenic for oysters.</title>
        <authorList>
            <person name="Mesnil A."/>
            <person name="Travers M.-A."/>
        </authorList>
    </citation>
    <scope>NUCLEOTIDE SEQUENCE</scope>
    <source>
        <strain evidence="3">19_064_11T1</strain>
    </source>
</reference>
<dbReference type="InterPro" id="IPR023635">
    <property type="entry name" value="Peptide_deformylase"/>
</dbReference>
<dbReference type="Gene3D" id="3.90.45.10">
    <property type="entry name" value="Peptide deformylase"/>
    <property type="match status" value="1"/>
</dbReference>
<feature type="binding site" evidence="2">
    <location>
        <position position="91"/>
    </location>
    <ligand>
        <name>Fe cation</name>
        <dbReference type="ChEBI" id="CHEBI:24875"/>
    </ligand>
</feature>
<accession>A0A9X4F150</accession>
<comment type="function">
    <text evidence="2">Removes the formyl group from the N-terminal Met of newly synthesized proteins. Requires at least a dipeptide for an efficient rate of reaction. N-terminal L-methionine is a prerequisite for activity but the enzyme has broad specificity at other positions.</text>
</comment>
<dbReference type="PANTHER" id="PTHR10458:SF22">
    <property type="entry name" value="PEPTIDE DEFORMYLASE"/>
    <property type="match status" value="1"/>
</dbReference>
<dbReference type="Proteomes" id="UP001140979">
    <property type="component" value="Unassembled WGS sequence"/>
</dbReference>
<dbReference type="CDD" id="cd00487">
    <property type="entry name" value="Pep_deformylase"/>
    <property type="match status" value="1"/>
</dbReference>
<dbReference type="InterPro" id="IPR036821">
    <property type="entry name" value="Peptide_deformylase_sf"/>
</dbReference>
<feature type="binding site" evidence="2">
    <location>
        <position position="133"/>
    </location>
    <ligand>
        <name>Fe cation</name>
        <dbReference type="ChEBI" id="CHEBI:24875"/>
    </ligand>
</feature>
<dbReference type="PIRSF" id="PIRSF004749">
    <property type="entry name" value="Pep_def"/>
    <property type="match status" value="1"/>
</dbReference>
<comment type="cofactor">
    <cofactor evidence="2">
        <name>Fe(2+)</name>
        <dbReference type="ChEBI" id="CHEBI:29033"/>
    </cofactor>
    <text evidence="2">Binds 1 Fe(2+) ion.</text>
</comment>
<comment type="catalytic activity">
    <reaction evidence="2">
        <text>N-terminal N-formyl-L-methionyl-[peptide] + H2O = N-terminal L-methionyl-[peptide] + formate</text>
        <dbReference type="Rhea" id="RHEA:24420"/>
        <dbReference type="Rhea" id="RHEA-COMP:10639"/>
        <dbReference type="Rhea" id="RHEA-COMP:10640"/>
        <dbReference type="ChEBI" id="CHEBI:15377"/>
        <dbReference type="ChEBI" id="CHEBI:15740"/>
        <dbReference type="ChEBI" id="CHEBI:49298"/>
        <dbReference type="ChEBI" id="CHEBI:64731"/>
        <dbReference type="EC" id="3.5.1.88"/>
    </reaction>
</comment>
<dbReference type="PRINTS" id="PR01576">
    <property type="entry name" value="PDEFORMYLASE"/>
</dbReference>
<feature type="binding site" evidence="2">
    <location>
        <position position="137"/>
    </location>
    <ligand>
        <name>Fe cation</name>
        <dbReference type="ChEBI" id="CHEBI:24875"/>
    </ligand>
</feature>
<evidence type="ECO:0000313" key="3">
    <source>
        <dbReference type="EMBL" id="MDE1244023.1"/>
    </source>
</evidence>
<dbReference type="AlphaFoldDB" id="A0A9X4F150"/>